<dbReference type="AlphaFoldDB" id="A0A426ZJW5"/>
<proteinExistence type="predicted"/>
<feature type="region of interest" description="Disordered" evidence="1">
    <location>
        <begin position="1"/>
        <end position="29"/>
    </location>
</feature>
<dbReference type="PANTHER" id="PTHR38926:SF2">
    <property type="entry name" value="F-BOX_LRR-REPEAT PROTEIN 21-RELATED"/>
    <property type="match status" value="1"/>
</dbReference>
<evidence type="ECO:0000313" key="3">
    <source>
        <dbReference type="Proteomes" id="UP000287651"/>
    </source>
</evidence>
<dbReference type="InterPro" id="IPR032675">
    <property type="entry name" value="LRR_dom_sf"/>
</dbReference>
<evidence type="ECO:0000256" key="1">
    <source>
        <dbReference type="SAM" id="MobiDB-lite"/>
    </source>
</evidence>
<dbReference type="PANTHER" id="PTHR38926">
    <property type="entry name" value="F-BOX DOMAIN CONTAINING PROTEIN, EXPRESSED"/>
    <property type="match status" value="1"/>
</dbReference>
<organism evidence="2 3">
    <name type="scientific">Ensete ventricosum</name>
    <name type="common">Abyssinian banana</name>
    <name type="synonym">Musa ensete</name>
    <dbReference type="NCBI Taxonomy" id="4639"/>
    <lineage>
        <taxon>Eukaryota</taxon>
        <taxon>Viridiplantae</taxon>
        <taxon>Streptophyta</taxon>
        <taxon>Embryophyta</taxon>
        <taxon>Tracheophyta</taxon>
        <taxon>Spermatophyta</taxon>
        <taxon>Magnoliopsida</taxon>
        <taxon>Liliopsida</taxon>
        <taxon>Zingiberales</taxon>
        <taxon>Musaceae</taxon>
        <taxon>Ensete</taxon>
    </lineage>
</organism>
<name>A0A426ZJW5_ENSVE</name>
<dbReference type="Gene3D" id="3.80.10.10">
    <property type="entry name" value="Ribonuclease Inhibitor"/>
    <property type="match status" value="1"/>
</dbReference>
<sequence length="411" mass="45961">MMPKWSPESRSKGSSEAASRMKGPSWEHSFNGHGEGFRVKIEPTGTDGLRRFGSGPIAVVFRVSSGFGENSHPIYRISSFEDPSKLFLFWLFVSASSISNPPFPCLLVPTAIIFSYRQPKAPGFVTHVVPSYCEWHYLKSISHCSSLRLLSSFGDWDSGAASLALEVTSAAWEELIPDALGLIFSNLSLQEILTVVPRRLELPRSEISDSIVEQVAPRLSNITFLDVSYCGKIGAHALEAFGRNCKFLVGLQRRMHPIEVADKVCQDDEAYAIANTMPKLRRLEMAYLLLTTTGVLEILSRCRDLEYLDLRGCWDVKLDEKYIKECHPGLKVLGPHVTDCYERSFWEDCSDYSDSSIYSWDFMDDGINIYDGESDDDGVWNDEQALEGLEVRFYGGGLSDASAGFEWPPSP</sequence>
<gene>
    <name evidence="2" type="ORF">B296_00024334</name>
</gene>
<evidence type="ECO:0008006" key="4">
    <source>
        <dbReference type="Google" id="ProtNLM"/>
    </source>
</evidence>
<accession>A0A426ZJW5</accession>
<evidence type="ECO:0000313" key="2">
    <source>
        <dbReference type="EMBL" id="RRT64276.1"/>
    </source>
</evidence>
<comment type="caution">
    <text evidence="2">The sequence shown here is derived from an EMBL/GenBank/DDBJ whole genome shotgun (WGS) entry which is preliminary data.</text>
</comment>
<dbReference type="SUPFAM" id="SSF52047">
    <property type="entry name" value="RNI-like"/>
    <property type="match status" value="1"/>
</dbReference>
<dbReference type="EMBL" id="AMZH03006256">
    <property type="protein sequence ID" value="RRT64276.1"/>
    <property type="molecule type" value="Genomic_DNA"/>
</dbReference>
<reference evidence="2 3" key="1">
    <citation type="journal article" date="2014" name="Agronomy (Basel)">
        <title>A Draft Genome Sequence for Ensete ventricosum, the Drought-Tolerant Tree Against Hunger.</title>
        <authorList>
            <person name="Harrison J."/>
            <person name="Moore K.A."/>
            <person name="Paszkiewicz K."/>
            <person name="Jones T."/>
            <person name="Grant M."/>
            <person name="Ambacheew D."/>
            <person name="Muzemil S."/>
            <person name="Studholme D.J."/>
        </authorList>
    </citation>
    <scope>NUCLEOTIDE SEQUENCE [LARGE SCALE GENOMIC DNA]</scope>
</reference>
<protein>
    <recommendedName>
        <fullName evidence="4">F-box domain-containing protein</fullName>
    </recommendedName>
</protein>
<dbReference type="Proteomes" id="UP000287651">
    <property type="component" value="Unassembled WGS sequence"/>
</dbReference>